<evidence type="ECO:0000259" key="3">
    <source>
        <dbReference type="Pfam" id="PF10017"/>
    </source>
</evidence>
<comment type="caution">
    <text evidence="4">The sequence shown here is derived from an EMBL/GenBank/DDBJ whole genome shotgun (WGS) entry which is preliminary data.</text>
</comment>
<dbReference type="PIRSF" id="PIRSF018005">
    <property type="entry name" value="UCP018005"/>
    <property type="match status" value="1"/>
</dbReference>
<dbReference type="PANTHER" id="PTHR43397:SF1">
    <property type="entry name" value="ERGOTHIONEINE BIOSYNTHESIS PROTEIN 1"/>
    <property type="match status" value="1"/>
</dbReference>
<evidence type="ECO:0000256" key="1">
    <source>
        <dbReference type="ARBA" id="ARBA00022603"/>
    </source>
</evidence>
<organism evidence="4 5">
    <name type="scientific">Autumnicola tepida</name>
    <dbReference type="NCBI Taxonomy" id="3075595"/>
    <lineage>
        <taxon>Bacteria</taxon>
        <taxon>Pseudomonadati</taxon>
        <taxon>Bacteroidota</taxon>
        <taxon>Flavobacteriia</taxon>
        <taxon>Flavobacteriales</taxon>
        <taxon>Flavobacteriaceae</taxon>
        <taxon>Autumnicola</taxon>
    </lineage>
</organism>
<keyword evidence="1" id="KW-0489">Methyltransferase</keyword>
<sequence>MMSTPMTDFDTAFAEDTYKGLTSFPKYLLSKYIYNEKGDKLFQKIMEMPEYYLTNCEKVIFEEHTAAIADSFNGASGFDIIELGAGDGKKTKILLRHLAEKKYDFTYQPVDISQHVLDELEAALADEIPEVKVKTQQGTYFKTLERLADYNTRKKIIMVLGSNIGNLLHKDAIVFLKNIQNSMSSDDMLFMGFDQKKHPQKILDAYNDPAGITEAFNKNLLERINTELAGNFNTDSFLHWETYDPESGTAKSFLVSKEAQEVYIQKLDLKVNLEAWETIHTEISQKYDDAVVKWLAKKAGLAIETAFSDNENCYKNYVFRKRINADSEN</sequence>
<proteinExistence type="predicted"/>
<protein>
    <submittedName>
        <fullName evidence="4">L-histidine N(Alpha)-methyltransferase</fullName>
    </submittedName>
</protein>
<dbReference type="Pfam" id="PF10017">
    <property type="entry name" value="Methyltransf_33"/>
    <property type="match status" value="1"/>
</dbReference>
<keyword evidence="2" id="KW-0808">Transferase</keyword>
<dbReference type="InterPro" id="IPR029063">
    <property type="entry name" value="SAM-dependent_MTases_sf"/>
</dbReference>
<dbReference type="PANTHER" id="PTHR43397">
    <property type="entry name" value="ERGOTHIONEINE BIOSYNTHESIS PROTEIN 1"/>
    <property type="match status" value="1"/>
</dbReference>
<dbReference type="SUPFAM" id="SSF53335">
    <property type="entry name" value="S-adenosyl-L-methionine-dependent methyltransferases"/>
    <property type="match status" value="1"/>
</dbReference>
<feature type="domain" description="Histidine-specific methyltransferase SAM-dependent" evidence="3">
    <location>
        <begin position="14"/>
        <end position="320"/>
    </location>
</feature>
<dbReference type="Proteomes" id="UP001262889">
    <property type="component" value="Unassembled WGS sequence"/>
</dbReference>
<dbReference type="InterPro" id="IPR051128">
    <property type="entry name" value="EgtD_Methyltrsf_superfamily"/>
</dbReference>
<reference evidence="4 5" key="1">
    <citation type="submission" date="2023-09" db="EMBL/GenBank/DDBJ databases">
        <authorList>
            <person name="Rey-Velasco X."/>
        </authorList>
    </citation>
    <scope>NUCLEOTIDE SEQUENCE [LARGE SCALE GENOMIC DNA]</scope>
    <source>
        <strain evidence="4 5">F363</strain>
    </source>
</reference>
<accession>A0ABU3C560</accession>
<evidence type="ECO:0000313" key="4">
    <source>
        <dbReference type="EMBL" id="MDT0641480.1"/>
    </source>
</evidence>
<gene>
    <name evidence="4" type="ORF">RM553_01425</name>
</gene>
<evidence type="ECO:0000256" key="2">
    <source>
        <dbReference type="ARBA" id="ARBA00022679"/>
    </source>
</evidence>
<dbReference type="RefSeq" id="WP_311533175.1">
    <property type="nucleotide sequence ID" value="NZ_JAVRHQ010000001.1"/>
</dbReference>
<dbReference type="EMBL" id="JAVRHQ010000001">
    <property type="protein sequence ID" value="MDT0641480.1"/>
    <property type="molecule type" value="Genomic_DNA"/>
</dbReference>
<keyword evidence="5" id="KW-1185">Reference proteome</keyword>
<dbReference type="Gene3D" id="3.40.50.150">
    <property type="entry name" value="Vaccinia Virus protein VP39"/>
    <property type="match status" value="1"/>
</dbReference>
<dbReference type="InterPro" id="IPR019257">
    <property type="entry name" value="MeTrfase_dom"/>
</dbReference>
<evidence type="ECO:0000313" key="5">
    <source>
        <dbReference type="Proteomes" id="UP001262889"/>
    </source>
</evidence>
<dbReference type="InterPro" id="IPR017804">
    <property type="entry name" value="MeTrfase_EgtD-like"/>
</dbReference>
<name>A0ABU3C560_9FLAO</name>